<keyword evidence="4" id="KW-1185">Reference proteome</keyword>
<name>A0A1G6HJ42_9BACT</name>
<dbReference type="OrthoDB" id="1001536at2"/>
<dbReference type="Pfam" id="PF13568">
    <property type="entry name" value="OMP_b-brl_2"/>
    <property type="match status" value="1"/>
</dbReference>
<evidence type="ECO:0000259" key="2">
    <source>
        <dbReference type="Pfam" id="PF13568"/>
    </source>
</evidence>
<organism evidence="3 4">
    <name type="scientific">Williamwhitmania taraxaci</name>
    <dbReference type="NCBI Taxonomy" id="1640674"/>
    <lineage>
        <taxon>Bacteria</taxon>
        <taxon>Pseudomonadati</taxon>
        <taxon>Bacteroidota</taxon>
        <taxon>Bacteroidia</taxon>
        <taxon>Bacteroidales</taxon>
        <taxon>Williamwhitmaniaceae</taxon>
        <taxon>Williamwhitmania</taxon>
    </lineage>
</organism>
<feature type="signal peptide" evidence="1">
    <location>
        <begin position="1"/>
        <end position="20"/>
    </location>
</feature>
<feature type="domain" description="Outer membrane protein beta-barrel" evidence="2">
    <location>
        <begin position="20"/>
        <end position="181"/>
    </location>
</feature>
<keyword evidence="1" id="KW-0732">Signal</keyword>
<dbReference type="InterPro" id="IPR025665">
    <property type="entry name" value="Beta-barrel_OMP_2"/>
</dbReference>
<accession>A0A1G6HJ42</accession>
<dbReference type="EMBL" id="FMYP01000011">
    <property type="protein sequence ID" value="SDB94118.1"/>
    <property type="molecule type" value="Genomic_DNA"/>
</dbReference>
<gene>
    <name evidence="3" type="ORF">SAMN05216323_101140</name>
</gene>
<evidence type="ECO:0000256" key="1">
    <source>
        <dbReference type="SAM" id="SignalP"/>
    </source>
</evidence>
<feature type="chain" id="PRO_5011689231" evidence="1">
    <location>
        <begin position="21"/>
        <end position="209"/>
    </location>
</feature>
<dbReference type="STRING" id="1640674.SAMN05216323_101140"/>
<evidence type="ECO:0000313" key="4">
    <source>
        <dbReference type="Proteomes" id="UP000199452"/>
    </source>
</evidence>
<reference evidence="3 4" key="1">
    <citation type="submission" date="2016-09" db="EMBL/GenBank/DDBJ databases">
        <authorList>
            <person name="Capua I."/>
            <person name="De Benedictis P."/>
            <person name="Joannis T."/>
            <person name="Lombin L.H."/>
            <person name="Cattoli G."/>
        </authorList>
    </citation>
    <scope>NUCLEOTIDE SEQUENCE [LARGE SCALE GENOMIC DNA]</scope>
    <source>
        <strain evidence="3 4">A7P-90m</strain>
    </source>
</reference>
<dbReference type="Proteomes" id="UP000199452">
    <property type="component" value="Unassembled WGS sequence"/>
</dbReference>
<dbReference type="AlphaFoldDB" id="A0A1G6HJ42"/>
<dbReference type="RefSeq" id="WP_092436316.1">
    <property type="nucleotide sequence ID" value="NZ_FMYP01000011.1"/>
</dbReference>
<sequence length="209" mass="22886">MKRLFLSICALVFMISVANAQLFKFGIKAGVSSSRIKFDTKTLNNGTNDYEIKSGDALVGMHFGFVSRVQLLGLFVQPELYFSSTGGDVKIKNITANTETIKKQKFSRIDIPVLVGWKFGPARVGVGPVASIIIADKAVLKEYTGYEEQFNKATFGYQVGVGLDLWKLGVDLRYEGSLSKLGDGVKIGGQTRSFDSRNSQVLASVSLYF</sequence>
<evidence type="ECO:0000313" key="3">
    <source>
        <dbReference type="EMBL" id="SDB94118.1"/>
    </source>
</evidence>
<proteinExistence type="predicted"/>
<protein>
    <submittedName>
        <fullName evidence="3">Outer membrane protein beta-barrel domain-containing protein</fullName>
    </submittedName>
</protein>